<dbReference type="Pfam" id="PF22062">
    <property type="entry name" value="OB_DPOA2"/>
    <property type="match status" value="1"/>
</dbReference>
<accession>A0A4U7B1V9</accession>
<protein>
    <recommendedName>
        <fullName evidence="3 6">DNA polymerase alpha subunit B</fullName>
    </recommendedName>
</protein>
<feature type="domain" description="DNA polymerase alpha/delta/epsilon subunit B" evidence="8">
    <location>
        <begin position="369"/>
        <end position="618"/>
    </location>
</feature>
<evidence type="ECO:0000256" key="5">
    <source>
        <dbReference type="ARBA" id="ARBA00023242"/>
    </source>
</evidence>
<comment type="caution">
    <text evidence="10">The sequence shown here is derived from an EMBL/GenBank/DDBJ whole genome shotgun (WGS) entry which is preliminary data.</text>
</comment>
<evidence type="ECO:0000259" key="9">
    <source>
        <dbReference type="Pfam" id="PF22062"/>
    </source>
</evidence>
<organism evidence="10 11">
    <name type="scientific">Elsinoe australis</name>
    <dbReference type="NCBI Taxonomy" id="40998"/>
    <lineage>
        <taxon>Eukaryota</taxon>
        <taxon>Fungi</taxon>
        <taxon>Dikarya</taxon>
        <taxon>Ascomycota</taxon>
        <taxon>Pezizomycotina</taxon>
        <taxon>Dothideomycetes</taxon>
        <taxon>Dothideomycetidae</taxon>
        <taxon>Myriangiales</taxon>
        <taxon>Elsinoaceae</taxon>
        <taxon>Elsinoe</taxon>
    </lineage>
</organism>
<dbReference type="FunFam" id="3.60.21.60:FF:000005">
    <property type="entry name" value="DNA polymerase alpha subunit B"/>
    <property type="match status" value="1"/>
</dbReference>
<keyword evidence="4 6" id="KW-0235">DNA replication</keyword>
<evidence type="ECO:0000256" key="6">
    <source>
        <dbReference type="PIRNR" id="PIRNR018300"/>
    </source>
</evidence>
<dbReference type="GO" id="GO:0003677">
    <property type="term" value="F:DNA binding"/>
    <property type="evidence" value="ECO:0007669"/>
    <property type="project" value="InterPro"/>
</dbReference>
<comment type="function">
    <text evidence="6">Accessory subunit of the DNA polymerase alpha complex (also known as the alpha DNA polymerase-primase complex) which plays an essential role in the initiation of DNA synthesis.</text>
</comment>
<reference evidence="10 11" key="1">
    <citation type="submission" date="2018-02" db="EMBL/GenBank/DDBJ databases">
        <title>Draft genome sequences of Elsinoe sp., causing black scab on jojoba.</title>
        <authorList>
            <person name="Stodart B."/>
            <person name="Jeffress S."/>
            <person name="Ash G."/>
            <person name="Arun Chinnappa K."/>
        </authorList>
    </citation>
    <scope>NUCLEOTIDE SEQUENCE [LARGE SCALE GENOMIC DNA]</scope>
    <source>
        <strain evidence="10 11">Hillstone_2</strain>
    </source>
</reference>
<evidence type="ECO:0000313" key="10">
    <source>
        <dbReference type="EMBL" id="TKX22054.1"/>
    </source>
</evidence>
<dbReference type="PANTHER" id="PTHR23061:SF12">
    <property type="entry name" value="DNA POLYMERASE ALPHA SUBUNIT B"/>
    <property type="match status" value="1"/>
</dbReference>
<evidence type="ECO:0000256" key="3">
    <source>
        <dbReference type="ARBA" id="ARBA00018596"/>
    </source>
</evidence>
<dbReference type="InterPro" id="IPR016722">
    <property type="entry name" value="DNA_pol_alpha_bsu"/>
</dbReference>
<dbReference type="GO" id="GO:0006270">
    <property type="term" value="P:DNA replication initiation"/>
    <property type="evidence" value="ECO:0007669"/>
    <property type="project" value="TreeGrafter"/>
</dbReference>
<evidence type="ECO:0000259" key="8">
    <source>
        <dbReference type="Pfam" id="PF04042"/>
    </source>
</evidence>
<dbReference type="AlphaFoldDB" id="A0A4U7B1V9"/>
<evidence type="ECO:0000256" key="7">
    <source>
        <dbReference type="SAM" id="MobiDB-lite"/>
    </source>
</evidence>
<dbReference type="Pfam" id="PF04042">
    <property type="entry name" value="DNA_pol_E_B"/>
    <property type="match status" value="1"/>
</dbReference>
<evidence type="ECO:0000313" key="11">
    <source>
        <dbReference type="Proteomes" id="UP000308133"/>
    </source>
</evidence>
<evidence type="ECO:0000256" key="2">
    <source>
        <dbReference type="ARBA" id="ARBA00007299"/>
    </source>
</evidence>
<comment type="similarity">
    <text evidence="2 6">Belongs to the DNA polymerase alpha subunit B family.</text>
</comment>
<dbReference type="Proteomes" id="UP000308133">
    <property type="component" value="Unassembled WGS sequence"/>
</dbReference>
<keyword evidence="5 6" id="KW-0539">Nucleus</keyword>
<dbReference type="PIRSF" id="PIRSF018300">
    <property type="entry name" value="DNA_pol_alph_2"/>
    <property type="match status" value="1"/>
</dbReference>
<dbReference type="GO" id="GO:0005658">
    <property type="term" value="C:alpha DNA polymerase:primase complex"/>
    <property type="evidence" value="ECO:0007669"/>
    <property type="project" value="TreeGrafter"/>
</dbReference>
<proteinExistence type="inferred from homology"/>
<feature type="region of interest" description="Disordered" evidence="7">
    <location>
        <begin position="123"/>
        <end position="181"/>
    </location>
</feature>
<feature type="domain" description="DNA polymerase alpha subunit B OB" evidence="9">
    <location>
        <begin position="228"/>
        <end position="332"/>
    </location>
</feature>
<evidence type="ECO:0000256" key="1">
    <source>
        <dbReference type="ARBA" id="ARBA00004123"/>
    </source>
</evidence>
<dbReference type="Gene3D" id="3.60.21.60">
    <property type="match status" value="2"/>
</dbReference>
<feature type="compositionally biased region" description="Polar residues" evidence="7">
    <location>
        <begin position="147"/>
        <end position="166"/>
    </location>
</feature>
<dbReference type="FunFam" id="3.60.21.60:FF:000008">
    <property type="entry name" value="DNA polymerase alpha subunit B"/>
    <property type="match status" value="1"/>
</dbReference>
<dbReference type="InterPro" id="IPR054300">
    <property type="entry name" value="OB_DPOA2"/>
</dbReference>
<sequence>MSITELSKLFAQPNKDLPEDVSAELHSVMRLLSLSEQELFYKWEAYSMKLGAENTDLNYKTVRDFKKDLQDALERESRGKAQIHSTKKTVNNTPRPAPTGDLYGVYVDSPSKLEVLLTASSLDGLVSGTPGPRGAIKRRNEYDTPSAKANKTGAKSSPHSTPTTADGAQASFADRPNPGQVIESLNSHITAEDSDPIQPSESRVKLKANTEISKFNYKSMAMKLSEASEILDDRIDEFTALVQEKHGFPESAFGNPAARSTSEIIAVGRIASDSEGSINSASLVLETSRRMGAGLRVPLKIDGQAYDFFPGKIVALRGINASGEAFHVSELISIPHLALPASRPAELELHNARIAGNSETENTRPLSMIIASGPYTPDTDLSYEALHGLLDRAATSKTDVVILTGPFLDLEHPLIASGDFILPPNYPVSPDVATLNDAFKAFISAPLANLASRSPTTTIILVPSIRDAVLKHVSWPQDKLPKRDLGLPKAATCVTNPITLSINELVVGISSQDILFEMQRQLVSQGSKGVADDLLARLTSALIQQRHFFPVFPPLDPEKLPRPSGFKVESEGLVEEGEQGKRTATGASLDTSYLKLGEWLHVRPDLLIVPSVLTPFAKVVDSVVAVNPGAASKRKAAGTFAELVIKKREVREEEREREVVGHELFNRARVDVVRI</sequence>
<dbReference type="EMBL" id="PTQR01000074">
    <property type="protein sequence ID" value="TKX22054.1"/>
    <property type="molecule type" value="Genomic_DNA"/>
</dbReference>
<evidence type="ECO:0000256" key="4">
    <source>
        <dbReference type="ARBA" id="ARBA00022705"/>
    </source>
</evidence>
<name>A0A4U7B1V9_9PEZI</name>
<gene>
    <name evidence="10" type="ORF">C1H76_5687</name>
</gene>
<dbReference type="InterPro" id="IPR007185">
    <property type="entry name" value="DNA_pol_a/d/e_bsu"/>
</dbReference>
<comment type="subcellular location">
    <subcellularLocation>
        <location evidence="1 6">Nucleus</location>
    </subcellularLocation>
</comment>
<feature type="region of interest" description="Disordered" evidence="7">
    <location>
        <begin position="76"/>
        <end position="97"/>
    </location>
</feature>
<dbReference type="PANTHER" id="PTHR23061">
    <property type="entry name" value="DNA POLYMERASE 2 ALPHA 70 KDA SUBUNIT"/>
    <property type="match status" value="1"/>
</dbReference>